<dbReference type="InterPro" id="IPR051159">
    <property type="entry name" value="Hexapeptide_acetyltransf"/>
</dbReference>
<dbReference type="Gene3D" id="2.160.10.10">
    <property type="entry name" value="Hexapeptide repeat proteins"/>
    <property type="match status" value="1"/>
</dbReference>
<dbReference type="PROSITE" id="PS00101">
    <property type="entry name" value="HEXAPEP_TRANSFERASES"/>
    <property type="match status" value="1"/>
</dbReference>
<keyword evidence="3" id="KW-0677">Repeat</keyword>
<comment type="similarity">
    <text evidence="1">Belongs to the transferase hexapeptide repeat family.</text>
</comment>
<proteinExistence type="inferred from homology"/>
<dbReference type="GO" id="GO:0008374">
    <property type="term" value="F:O-acyltransferase activity"/>
    <property type="evidence" value="ECO:0007669"/>
    <property type="project" value="TreeGrafter"/>
</dbReference>
<dbReference type="InterPro" id="IPR011004">
    <property type="entry name" value="Trimer_LpxA-like_sf"/>
</dbReference>
<keyword evidence="4" id="KW-0012">Acyltransferase</keyword>
<sequence length="187" mass="20710">MKDIFERELAGEPTDMADPEFPKILKVLKNTQRLIHRLNTESLNDKQIEELMSEITGKPFNASNWIMLPFYTDFGRNISFGKSCFIGPCCIFMDRGGISIADGVWIAPRVCLTTTNHDFNPYKRQVTISKGIVIKERVWIGINVTVCPGVTIGENSIVEAGSVVTGDVPPNVIVGGVPAKIIKPLEF</sequence>
<evidence type="ECO:0000256" key="2">
    <source>
        <dbReference type="ARBA" id="ARBA00022679"/>
    </source>
</evidence>
<evidence type="ECO:0000256" key="4">
    <source>
        <dbReference type="ARBA" id="ARBA00023315"/>
    </source>
</evidence>
<dbReference type="PANTHER" id="PTHR23416:SF23">
    <property type="entry name" value="ACETYLTRANSFERASE C18B11.09C-RELATED"/>
    <property type="match status" value="1"/>
</dbReference>
<dbReference type="RefSeq" id="WP_064430201.1">
    <property type="nucleotide sequence ID" value="NZ_AP019774.1"/>
</dbReference>
<keyword evidence="2" id="KW-0808">Transferase</keyword>
<protein>
    <submittedName>
        <fullName evidence="5">Nodulation protein L</fullName>
    </submittedName>
</protein>
<dbReference type="InterPro" id="IPR018357">
    <property type="entry name" value="Hexapep_transf_CS"/>
</dbReference>
<dbReference type="Pfam" id="PF00132">
    <property type="entry name" value="Hexapep"/>
    <property type="match status" value="1"/>
</dbReference>
<dbReference type="EMBL" id="AP019774">
    <property type="protein sequence ID" value="BCD69788.1"/>
    <property type="molecule type" value="Genomic_DNA"/>
</dbReference>
<organism evidence="5 6">
    <name type="scientific">Helicobacter suis</name>
    <dbReference type="NCBI Taxonomy" id="104628"/>
    <lineage>
        <taxon>Bacteria</taxon>
        <taxon>Pseudomonadati</taxon>
        <taxon>Campylobacterota</taxon>
        <taxon>Epsilonproteobacteria</taxon>
        <taxon>Campylobacterales</taxon>
        <taxon>Helicobacteraceae</taxon>
        <taxon>Helicobacter</taxon>
    </lineage>
</organism>
<evidence type="ECO:0000256" key="1">
    <source>
        <dbReference type="ARBA" id="ARBA00007274"/>
    </source>
</evidence>
<dbReference type="PANTHER" id="PTHR23416">
    <property type="entry name" value="SIALIC ACID SYNTHASE-RELATED"/>
    <property type="match status" value="1"/>
</dbReference>
<evidence type="ECO:0000256" key="3">
    <source>
        <dbReference type="ARBA" id="ARBA00022737"/>
    </source>
</evidence>
<evidence type="ECO:0000313" key="6">
    <source>
        <dbReference type="Proteomes" id="UP000317935"/>
    </source>
</evidence>
<reference evidence="5 6" key="1">
    <citation type="submission" date="2019-06" db="EMBL/GenBank/DDBJ databases">
        <title>Complete genome sequence of Helicobacter suis SNTW101c.</title>
        <authorList>
            <person name="Rimbara E."/>
            <person name="Suzuki M."/>
            <person name="Matsui H."/>
            <person name="Nakamura M."/>
            <person name="Mori S."/>
            <person name="Shibayama K."/>
        </authorList>
    </citation>
    <scope>NUCLEOTIDE SEQUENCE [LARGE SCALE GENOMIC DNA]</scope>
    <source>
        <strain evidence="5 6">SNTW101c</strain>
    </source>
</reference>
<name>A0A6J4CWD4_9HELI</name>
<dbReference type="SUPFAM" id="SSF51161">
    <property type="entry name" value="Trimeric LpxA-like enzymes"/>
    <property type="match status" value="1"/>
</dbReference>
<accession>A0A6J4CWD4</accession>
<dbReference type="OrthoDB" id="9815592at2"/>
<evidence type="ECO:0000313" key="5">
    <source>
        <dbReference type="EMBL" id="BCD69788.1"/>
    </source>
</evidence>
<dbReference type="InterPro" id="IPR001451">
    <property type="entry name" value="Hexapep"/>
</dbReference>
<dbReference type="AlphaFoldDB" id="A0A6J4CWD4"/>
<dbReference type="Proteomes" id="UP000317935">
    <property type="component" value="Chromosome"/>
</dbReference>
<gene>
    <name evidence="5" type="ORF">SNTW_04330</name>
</gene>